<accession>A0ABU5ZGM7</accession>
<feature type="compositionally biased region" description="Basic and acidic residues" evidence="2">
    <location>
        <begin position="130"/>
        <end position="149"/>
    </location>
</feature>
<keyword evidence="3" id="KW-0732">Signal</keyword>
<gene>
    <name evidence="4" type="ORF">VF724_08260</name>
</gene>
<name>A0ABU5ZGM7_9BACL</name>
<reference evidence="4" key="1">
    <citation type="submission" date="2023-12" db="EMBL/GenBank/DDBJ databases">
        <title>Fervidustalea candida gen. nov., sp. nov., a novel member of the family Paenibacillaceae isolated from a geothermal area.</title>
        <authorList>
            <person name="Li W.-J."/>
            <person name="Jiao J.-Y."/>
            <person name="Chen Y."/>
        </authorList>
    </citation>
    <scope>NUCLEOTIDE SEQUENCE</scope>
    <source>
        <strain evidence="4">SYSU GA230002</strain>
    </source>
</reference>
<evidence type="ECO:0000256" key="1">
    <source>
        <dbReference type="SAM" id="Coils"/>
    </source>
</evidence>
<feature type="region of interest" description="Disordered" evidence="2">
    <location>
        <begin position="130"/>
        <end position="166"/>
    </location>
</feature>
<evidence type="ECO:0000313" key="4">
    <source>
        <dbReference type="EMBL" id="MEB3101654.1"/>
    </source>
</evidence>
<feature type="signal peptide" evidence="3">
    <location>
        <begin position="1"/>
        <end position="25"/>
    </location>
</feature>
<proteinExistence type="predicted"/>
<dbReference type="RefSeq" id="WP_371753773.1">
    <property type="nucleotide sequence ID" value="NZ_JAYJLD010000009.1"/>
</dbReference>
<evidence type="ECO:0000313" key="5">
    <source>
        <dbReference type="Proteomes" id="UP001310386"/>
    </source>
</evidence>
<feature type="coiled-coil region" evidence="1">
    <location>
        <begin position="62"/>
        <end position="93"/>
    </location>
</feature>
<evidence type="ECO:0000256" key="3">
    <source>
        <dbReference type="SAM" id="SignalP"/>
    </source>
</evidence>
<protein>
    <submittedName>
        <fullName evidence="4">Uncharacterized protein</fullName>
    </submittedName>
</protein>
<comment type="caution">
    <text evidence="4">The sequence shown here is derived from an EMBL/GenBank/DDBJ whole genome shotgun (WGS) entry which is preliminary data.</text>
</comment>
<evidence type="ECO:0000256" key="2">
    <source>
        <dbReference type="SAM" id="MobiDB-lite"/>
    </source>
</evidence>
<feature type="chain" id="PRO_5047455989" evidence="3">
    <location>
        <begin position="26"/>
        <end position="166"/>
    </location>
</feature>
<dbReference type="Proteomes" id="UP001310386">
    <property type="component" value="Unassembled WGS sequence"/>
</dbReference>
<feature type="compositionally biased region" description="Basic and acidic residues" evidence="2">
    <location>
        <begin position="156"/>
        <end position="166"/>
    </location>
</feature>
<dbReference type="EMBL" id="JAYJLD010000009">
    <property type="protein sequence ID" value="MEB3101654.1"/>
    <property type="molecule type" value="Genomic_DNA"/>
</dbReference>
<organism evidence="4 5">
    <name type="scientific">Ferviditalea candida</name>
    <dbReference type="NCBI Taxonomy" id="3108399"/>
    <lineage>
        <taxon>Bacteria</taxon>
        <taxon>Bacillati</taxon>
        <taxon>Bacillota</taxon>
        <taxon>Bacilli</taxon>
        <taxon>Bacillales</taxon>
        <taxon>Paenibacillaceae</taxon>
        <taxon>Ferviditalea</taxon>
    </lineage>
</organism>
<sequence>MDKKLLVKLLLGLALSLWIPGAAFANPSTETTQTADSSIQQTDDDWDDYDDDDGCVDDVKLSAEQKKQLDLLVQRLEKDNEELFQKYAEYGAISKMQKDRKIQQMHRYFDVMKKRNYLTCIEFDDDEMEYEHPHHHKDDEDDKYEGSKYKDKKHKKEDWHEKNNRN</sequence>
<keyword evidence="1" id="KW-0175">Coiled coil</keyword>
<keyword evidence="5" id="KW-1185">Reference proteome</keyword>